<evidence type="ECO:0000256" key="3">
    <source>
        <dbReference type="ARBA" id="ARBA00007164"/>
    </source>
</evidence>
<reference evidence="19 20" key="1">
    <citation type="submission" date="2020-08" db="EMBL/GenBank/DDBJ databases">
        <title>Genome public.</title>
        <authorList>
            <person name="Liu C."/>
            <person name="Sun Q."/>
        </authorList>
    </citation>
    <scope>NUCLEOTIDE SEQUENCE [LARGE SCALE GENOMIC DNA]</scope>
    <source>
        <strain evidence="19 20">NSJ-26</strain>
    </source>
</reference>
<keyword evidence="16" id="KW-0472">Membrane</keyword>
<dbReference type="InterPro" id="IPR001967">
    <property type="entry name" value="Peptidase_S11_N"/>
</dbReference>
<evidence type="ECO:0000256" key="2">
    <source>
        <dbReference type="ARBA" id="ARBA00004752"/>
    </source>
</evidence>
<dbReference type="GO" id="GO:0008360">
    <property type="term" value="P:regulation of cell shape"/>
    <property type="evidence" value="ECO:0007669"/>
    <property type="project" value="UniProtKB-KW"/>
</dbReference>
<dbReference type="InterPro" id="IPR012338">
    <property type="entry name" value="Beta-lactam/transpept-like"/>
</dbReference>
<dbReference type="EC" id="3.4.16.4" evidence="4"/>
<feature type="signal peptide" evidence="17">
    <location>
        <begin position="1"/>
        <end position="21"/>
    </location>
</feature>
<dbReference type="InterPro" id="IPR015956">
    <property type="entry name" value="Peniciliin-bd_prot_C_sf"/>
</dbReference>
<keyword evidence="11" id="KW-0961">Cell wall biogenesis/degradation</keyword>
<feature type="chain" id="PRO_5036858121" description="serine-type D-Ala-D-Ala carboxypeptidase" evidence="17">
    <location>
        <begin position="22"/>
        <end position="424"/>
    </location>
</feature>
<dbReference type="InterPro" id="IPR012907">
    <property type="entry name" value="Peptidase_S11_C"/>
</dbReference>
<dbReference type="GO" id="GO:0006508">
    <property type="term" value="P:proteolysis"/>
    <property type="evidence" value="ECO:0007669"/>
    <property type="project" value="UniProtKB-KW"/>
</dbReference>
<comment type="similarity">
    <text evidence="3 15">Belongs to the peptidase S11 family.</text>
</comment>
<evidence type="ECO:0000256" key="10">
    <source>
        <dbReference type="ARBA" id="ARBA00022984"/>
    </source>
</evidence>
<dbReference type="Gene3D" id="3.40.710.10">
    <property type="entry name" value="DD-peptidase/beta-lactamase superfamily"/>
    <property type="match status" value="1"/>
</dbReference>
<keyword evidence="16" id="KW-1133">Transmembrane helix</keyword>
<evidence type="ECO:0000256" key="9">
    <source>
        <dbReference type="ARBA" id="ARBA00022960"/>
    </source>
</evidence>
<feature type="active site" description="Acyl-ester intermediate" evidence="13">
    <location>
        <position position="57"/>
    </location>
</feature>
<dbReference type="InterPro" id="IPR037167">
    <property type="entry name" value="Peptidase_S11_C_sf"/>
</dbReference>
<dbReference type="Pfam" id="PF07943">
    <property type="entry name" value="PBP5_C"/>
    <property type="match status" value="1"/>
</dbReference>
<dbReference type="PANTHER" id="PTHR21581">
    <property type="entry name" value="D-ALANYL-D-ALANINE CARBOXYPEPTIDASE"/>
    <property type="match status" value="1"/>
</dbReference>
<comment type="catalytic activity">
    <reaction evidence="12">
        <text>Preferential cleavage: (Ac)2-L-Lys-D-Ala-|-D-Ala. Also transpeptidation of peptidyl-alanyl moieties that are N-acyl substituents of D-alanine.</text>
        <dbReference type="EC" id="3.4.16.4"/>
    </reaction>
</comment>
<comment type="caution">
    <text evidence="19">The sequence shown here is derived from an EMBL/GenBank/DDBJ whole genome shotgun (WGS) entry which is preliminary data.</text>
</comment>
<gene>
    <name evidence="19" type="ORF">H8689_06625</name>
</gene>
<dbReference type="SMART" id="SM00936">
    <property type="entry name" value="PBP5_C"/>
    <property type="match status" value="1"/>
</dbReference>
<accession>A0A926IMN4</accession>
<evidence type="ECO:0000256" key="4">
    <source>
        <dbReference type="ARBA" id="ARBA00012448"/>
    </source>
</evidence>
<keyword evidence="6" id="KW-0645">Protease</keyword>
<feature type="domain" description="Peptidase S11 D-Ala-D-Ala carboxypeptidase A C-terminal" evidence="18">
    <location>
        <begin position="285"/>
        <end position="375"/>
    </location>
</feature>
<keyword evidence="9" id="KW-0133">Cell shape</keyword>
<feature type="active site" description="Proton acceptor" evidence="13">
    <location>
        <position position="60"/>
    </location>
</feature>
<keyword evidence="20" id="KW-1185">Reference proteome</keyword>
<comment type="function">
    <text evidence="1">Removes C-terminal D-alanyl residues from sugar-peptide cell wall precursors.</text>
</comment>
<dbReference type="GO" id="GO:0071555">
    <property type="term" value="P:cell wall organization"/>
    <property type="evidence" value="ECO:0007669"/>
    <property type="project" value="UniProtKB-KW"/>
</dbReference>
<evidence type="ECO:0000256" key="15">
    <source>
        <dbReference type="RuleBase" id="RU004016"/>
    </source>
</evidence>
<evidence type="ECO:0000313" key="20">
    <source>
        <dbReference type="Proteomes" id="UP000601522"/>
    </source>
</evidence>
<evidence type="ECO:0000256" key="14">
    <source>
        <dbReference type="PIRSR" id="PIRSR618044-2"/>
    </source>
</evidence>
<evidence type="ECO:0000256" key="7">
    <source>
        <dbReference type="ARBA" id="ARBA00022729"/>
    </source>
</evidence>
<dbReference type="SUPFAM" id="SSF56601">
    <property type="entry name" value="beta-lactamase/transpeptidase-like"/>
    <property type="match status" value="1"/>
</dbReference>
<comment type="pathway">
    <text evidence="2">Cell wall biogenesis; peptidoglycan biosynthesis.</text>
</comment>
<evidence type="ECO:0000256" key="12">
    <source>
        <dbReference type="ARBA" id="ARBA00034000"/>
    </source>
</evidence>
<name>A0A926IMN4_9FIRM</name>
<dbReference type="EMBL" id="JACRTK010000002">
    <property type="protein sequence ID" value="MBC8590806.1"/>
    <property type="molecule type" value="Genomic_DNA"/>
</dbReference>
<keyword evidence="10" id="KW-0573">Peptidoglycan synthesis</keyword>
<evidence type="ECO:0000256" key="5">
    <source>
        <dbReference type="ARBA" id="ARBA00022645"/>
    </source>
</evidence>
<evidence type="ECO:0000256" key="11">
    <source>
        <dbReference type="ARBA" id="ARBA00023316"/>
    </source>
</evidence>
<dbReference type="SUPFAM" id="SSF69189">
    <property type="entry name" value="Penicillin-binding protein associated domain"/>
    <property type="match status" value="1"/>
</dbReference>
<dbReference type="Pfam" id="PF00768">
    <property type="entry name" value="Peptidase_S11"/>
    <property type="match status" value="1"/>
</dbReference>
<keyword evidence="7 17" id="KW-0732">Signal</keyword>
<proteinExistence type="inferred from homology"/>
<dbReference type="Proteomes" id="UP000601522">
    <property type="component" value="Unassembled WGS sequence"/>
</dbReference>
<dbReference type="AlphaFoldDB" id="A0A926IMN4"/>
<evidence type="ECO:0000256" key="13">
    <source>
        <dbReference type="PIRSR" id="PIRSR618044-1"/>
    </source>
</evidence>
<sequence>MKKIVIYLIIFTTVLNTYSFAANNEPSLTGEGAILVDYDSNRILFDKGSQQKLYPASTTKMMTAILVLEKGNMEDIITIDSEVIDLTDGSHIALDYDEKMSVEQLLNAMMVASANDAALALAKHIGGGSIDNFVKMMNEKAKDIGAINTHYENPNGLHDDNHYTTAYDLYLIAKYAMKNDTFRQLVNKDSYTIEPTNKKTETRNLYSTNKFLYGNRKINLNGKIIPIKYSGVSGIKTGYTPEAGSCLVTFAERNDRKLISVVLKSSTDGVYADTHKLLNYGFNNFINSQIAYPNEYIDNINIKNGNLPFATAILDKSIYYTLKKDDINKIKRKIKINKDISAPISKGDILGVAEFYLDGDLIAKGDIVSTLDVALVSKSKLSFKTIMNKWYLLVLALLIFFRSINLYNRSRRRKRRSKYYTYVE</sequence>
<feature type="binding site" evidence="14">
    <location>
        <position position="236"/>
    </location>
    <ligand>
        <name>substrate</name>
    </ligand>
</feature>
<evidence type="ECO:0000256" key="16">
    <source>
        <dbReference type="SAM" id="Phobius"/>
    </source>
</evidence>
<dbReference type="InterPro" id="IPR018044">
    <property type="entry name" value="Peptidase_S11"/>
</dbReference>
<dbReference type="Gene3D" id="2.60.410.10">
    <property type="entry name" value="D-Ala-D-Ala carboxypeptidase, C-terminal domain"/>
    <property type="match status" value="1"/>
</dbReference>
<evidence type="ECO:0000256" key="6">
    <source>
        <dbReference type="ARBA" id="ARBA00022670"/>
    </source>
</evidence>
<evidence type="ECO:0000256" key="17">
    <source>
        <dbReference type="SAM" id="SignalP"/>
    </source>
</evidence>
<dbReference type="PANTHER" id="PTHR21581:SF6">
    <property type="entry name" value="TRAFFICKING PROTEIN PARTICLE COMPLEX SUBUNIT 12"/>
    <property type="match status" value="1"/>
</dbReference>
<protein>
    <recommendedName>
        <fullName evidence="4">serine-type D-Ala-D-Ala carboxypeptidase</fullName>
        <ecNumber evidence="4">3.4.16.4</ecNumber>
    </recommendedName>
</protein>
<feature type="active site" evidence="13">
    <location>
        <position position="113"/>
    </location>
</feature>
<keyword evidence="16" id="KW-0812">Transmembrane</keyword>
<evidence type="ECO:0000259" key="18">
    <source>
        <dbReference type="SMART" id="SM00936"/>
    </source>
</evidence>
<evidence type="ECO:0000256" key="8">
    <source>
        <dbReference type="ARBA" id="ARBA00022801"/>
    </source>
</evidence>
<dbReference type="RefSeq" id="WP_249323640.1">
    <property type="nucleotide sequence ID" value="NZ_JACRTK010000002.1"/>
</dbReference>
<feature type="transmembrane region" description="Helical" evidence="16">
    <location>
        <begin position="390"/>
        <end position="408"/>
    </location>
</feature>
<organism evidence="19 20">
    <name type="scientific">Wansuia hejianensis</name>
    <dbReference type="NCBI Taxonomy" id="2763667"/>
    <lineage>
        <taxon>Bacteria</taxon>
        <taxon>Bacillati</taxon>
        <taxon>Bacillota</taxon>
        <taxon>Clostridia</taxon>
        <taxon>Lachnospirales</taxon>
        <taxon>Lachnospiraceae</taxon>
        <taxon>Wansuia</taxon>
    </lineage>
</organism>
<evidence type="ECO:0000256" key="1">
    <source>
        <dbReference type="ARBA" id="ARBA00003217"/>
    </source>
</evidence>
<keyword evidence="5 19" id="KW-0121">Carboxypeptidase</keyword>
<keyword evidence="8" id="KW-0378">Hydrolase</keyword>
<evidence type="ECO:0000313" key="19">
    <source>
        <dbReference type="EMBL" id="MBC8590806.1"/>
    </source>
</evidence>
<dbReference type="GO" id="GO:0009252">
    <property type="term" value="P:peptidoglycan biosynthetic process"/>
    <property type="evidence" value="ECO:0007669"/>
    <property type="project" value="UniProtKB-KW"/>
</dbReference>
<dbReference type="PRINTS" id="PR00725">
    <property type="entry name" value="DADACBPTASE1"/>
</dbReference>
<dbReference type="GO" id="GO:0009002">
    <property type="term" value="F:serine-type D-Ala-D-Ala carboxypeptidase activity"/>
    <property type="evidence" value="ECO:0007669"/>
    <property type="project" value="UniProtKB-EC"/>
</dbReference>